<feature type="transmembrane region" description="Helical" evidence="13">
    <location>
        <begin position="269"/>
        <end position="285"/>
    </location>
</feature>
<evidence type="ECO:0000256" key="8">
    <source>
        <dbReference type="ARBA" id="ARBA00022985"/>
    </source>
</evidence>
<dbReference type="EMBL" id="SKFG01000004">
    <property type="protein sequence ID" value="TCZ78962.1"/>
    <property type="molecule type" value="Genomic_DNA"/>
</dbReference>
<keyword evidence="10" id="KW-0443">Lipid metabolism</keyword>
<feature type="transmembrane region" description="Helical" evidence="13">
    <location>
        <begin position="55"/>
        <end position="79"/>
    </location>
</feature>
<dbReference type="Pfam" id="PF00893">
    <property type="entry name" value="Multi_Drug_Res"/>
    <property type="match status" value="1"/>
</dbReference>
<dbReference type="GO" id="GO:0022857">
    <property type="term" value="F:transmembrane transporter activity"/>
    <property type="evidence" value="ECO:0007669"/>
    <property type="project" value="InterPro"/>
</dbReference>
<dbReference type="GO" id="GO:0009103">
    <property type="term" value="P:lipopolysaccharide biosynthetic process"/>
    <property type="evidence" value="ECO:0007669"/>
    <property type="project" value="UniProtKB-KW"/>
</dbReference>
<dbReference type="SUPFAM" id="SSF103481">
    <property type="entry name" value="Multidrug resistance efflux transporter EmrE"/>
    <property type="match status" value="2"/>
</dbReference>
<dbReference type="InterPro" id="IPR037185">
    <property type="entry name" value="EmrE-like"/>
</dbReference>
<keyword evidence="8" id="KW-0448">Lipopolysaccharide biosynthesis</keyword>
<evidence type="ECO:0000256" key="1">
    <source>
        <dbReference type="ARBA" id="ARBA00004651"/>
    </source>
</evidence>
<dbReference type="PANTHER" id="PTHR30561:SF9">
    <property type="entry name" value="4-AMINO-4-DEOXY-L-ARABINOSE-PHOSPHOUNDECAPRENOL FLIPPASE SUBUNIT ARNF-RELATED"/>
    <property type="match status" value="1"/>
</dbReference>
<accession>A0A4V2WPD9</accession>
<dbReference type="Pfam" id="PF00892">
    <property type="entry name" value="EamA"/>
    <property type="match status" value="1"/>
</dbReference>
<feature type="transmembrane region" description="Helical" evidence="13">
    <location>
        <begin position="151"/>
        <end position="169"/>
    </location>
</feature>
<feature type="transmembrane region" description="Helical" evidence="13">
    <location>
        <begin position="31"/>
        <end position="49"/>
    </location>
</feature>
<dbReference type="Proteomes" id="UP000295418">
    <property type="component" value="Unassembled WGS sequence"/>
</dbReference>
<evidence type="ECO:0000256" key="13">
    <source>
        <dbReference type="SAM" id="Phobius"/>
    </source>
</evidence>
<keyword evidence="5" id="KW-0997">Cell inner membrane</keyword>
<evidence type="ECO:0000256" key="10">
    <source>
        <dbReference type="ARBA" id="ARBA00023098"/>
    </source>
</evidence>
<dbReference type="InterPro" id="IPR000620">
    <property type="entry name" value="EamA_dom"/>
</dbReference>
<keyword evidence="9 13" id="KW-1133">Transmembrane helix</keyword>
<evidence type="ECO:0000256" key="3">
    <source>
        <dbReference type="ARBA" id="ARBA00022475"/>
    </source>
</evidence>
<keyword evidence="3" id="KW-1003">Cell membrane</keyword>
<keyword evidence="16" id="KW-1185">Reference proteome</keyword>
<evidence type="ECO:0000256" key="11">
    <source>
        <dbReference type="ARBA" id="ARBA00023136"/>
    </source>
</evidence>
<evidence type="ECO:0000256" key="7">
    <source>
        <dbReference type="ARBA" id="ARBA00022692"/>
    </source>
</evidence>
<evidence type="ECO:0000256" key="5">
    <source>
        <dbReference type="ARBA" id="ARBA00022519"/>
    </source>
</evidence>
<protein>
    <submittedName>
        <fullName evidence="15">LuxR family transcriptional regulator</fullName>
    </submittedName>
</protein>
<evidence type="ECO:0000256" key="2">
    <source>
        <dbReference type="ARBA" id="ARBA00007362"/>
    </source>
</evidence>
<evidence type="ECO:0000256" key="4">
    <source>
        <dbReference type="ARBA" id="ARBA00022516"/>
    </source>
</evidence>
<dbReference type="Gene3D" id="1.10.3730.20">
    <property type="match status" value="2"/>
</dbReference>
<dbReference type="OrthoDB" id="157232at2"/>
<comment type="subcellular location">
    <subcellularLocation>
        <location evidence="1 12">Cell membrane</location>
        <topology evidence="1 12">Multi-pass membrane protein</topology>
    </subcellularLocation>
</comment>
<evidence type="ECO:0000256" key="9">
    <source>
        <dbReference type="ARBA" id="ARBA00022989"/>
    </source>
</evidence>
<feature type="transmembrane region" description="Helical" evidence="13">
    <location>
        <begin position="214"/>
        <end position="236"/>
    </location>
</feature>
<dbReference type="AlphaFoldDB" id="A0A4V2WPD9"/>
<feature type="transmembrane region" description="Helical" evidence="13">
    <location>
        <begin position="117"/>
        <end position="139"/>
    </location>
</feature>
<proteinExistence type="inferred from homology"/>
<evidence type="ECO:0000256" key="6">
    <source>
        <dbReference type="ARBA" id="ARBA00022556"/>
    </source>
</evidence>
<comment type="caution">
    <text evidence="15">The sequence shown here is derived from an EMBL/GenBank/DDBJ whole genome shotgun (WGS) entry which is preliminary data.</text>
</comment>
<name>A0A4V2WPD9_9BACL</name>
<dbReference type="GO" id="GO:0005886">
    <property type="term" value="C:plasma membrane"/>
    <property type="evidence" value="ECO:0007669"/>
    <property type="project" value="UniProtKB-SubCell"/>
</dbReference>
<keyword evidence="11 13" id="KW-0472">Membrane</keyword>
<evidence type="ECO:0000259" key="14">
    <source>
        <dbReference type="Pfam" id="PF00892"/>
    </source>
</evidence>
<feature type="domain" description="EamA" evidence="14">
    <location>
        <begin position="151"/>
        <end position="282"/>
    </location>
</feature>
<dbReference type="InterPro" id="IPR000390">
    <property type="entry name" value="Small_drug/metabolite_transptr"/>
</dbReference>
<feature type="transmembrane region" description="Helical" evidence="13">
    <location>
        <begin position="6"/>
        <end position="22"/>
    </location>
</feature>
<keyword evidence="6" id="KW-0441">Lipid A biosynthesis</keyword>
<evidence type="ECO:0000256" key="12">
    <source>
        <dbReference type="RuleBase" id="RU003942"/>
    </source>
</evidence>
<sequence>MFIAALILVLLSGSMHAVWNLMTKKSLNKTVFLWSIHIVAGIILFPSFIYELTQIGLTATLLGFLALSFCFQAGYLVFLSKTYSYGEMSQVYPLMRGIGALLVPIASTFVYQESLSLMGWFGLTLIIVGLFFISDIHRGTKNQSTNSRKKLAILFAVLVGCCITGYTLVDKHLVGHFSPFAIIEISNISYIVISTRYVLRSKKLKQEWQRNWRTILVGSFFSPGSYILFLFAMSLAPLASIAPIREVGTVFGTLLGVLILKESHGARRIAFSAVITCGIITIALWR</sequence>
<keyword evidence="4" id="KW-0444">Lipid biosynthesis</keyword>
<reference evidence="15 16" key="1">
    <citation type="submission" date="2019-03" db="EMBL/GenBank/DDBJ databases">
        <authorList>
            <person name="Kim M.K.M."/>
        </authorList>
    </citation>
    <scope>NUCLEOTIDE SEQUENCE [LARGE SCALE GENOMIC DNA]</scope>
    <source>
        <strain evidence="15 16">18JY21-1</strain>
    </source>
</reference>
<gene>
    <name evidence="15" type="ORF">E0485_06985</name>
</gene>
<dbReference type="PANTHER" id="PTHR30561">
    <property type="entry name" value="SMR FAMILY PROTON-DEPENDENT DRUG EFFLUX TRANSPORTER SUGE"/>
    <property type="match status" value="1"/>
</dbReference>
<evidence type="ECO:0000313" key="16">
    <source>
        <dbReference type="Proteomes" id="UP000295418"/>
    </source>
</evidence>
<organism evidence="15 16">
    <name type="scientific">Paenibacillus albiflavus</name>
    <dbReference type="NCBI Taxonomy" id="2545760"/>
    <lineage>
        <taxon>Bacteria</taxon>
        <taxon>Bacillati</taxon>
        <taxon>Bacillota</taxon>
        <taxon>Bacilli</taxon>
        <taxon>Bacillales</taxon>
        <taxon>Paenibacillaceae</taxon>
        <taxon>Paenibacillus</taxon>
    </lineage>
</organism>
<dbReference type="InterPro" id="IPR045324">
    <property type="entry name" value="Small_multidrug_res"/>
</dbReference>
<evidence type="ECO:0000313" key="15">
    <source>
        <dbReference type="EMBL" id="TCZ78962.1"/>
    </source>
</evidence>
<keyword evidence="7 12" id="KW-0812">Transmembrane</keyword>
<dbReference type="RefSeq" id="WP_132417264.1">
    <property type="nucleotide sequence ID" value="NZ_SKFG01000004.1"/>
</dbReference>
<feature type="transmembrane region" description="Helical" evidence="13">
    <location>
        <begin position="242"/>
        <end position="260"/>
    </location>
</feature>
<comment type="similarity">
    <text evidence="2">Belongs to the EamA transporter family.</text>
</comment>
<feature type="transmembrane region" description="Helical" evidence="13">
    <location>
        <begin position="175"/>
        <end position="193"/>
    </location>
</feature>
<comment type="similarity">
    <text evidence="12">Belongs to the drug/metabolite transporter (DMT) superfamily. Small multidrug resistance (SMR) (TC 2.A.7.1) family.</text>
</comment>
<feature type="transmembrane region" description="Helical" evidence="13">
    <location>
        <begin position="91"/>
        <end position="111"/>
    </location>
</feature>